<evidence type="ECO:0000256" key="10">
    <source>
        <dbReference type="ARBA" id="ARBA00022840"/>
    </source>
</evidence>
<reference evidence="20" key="1">
    <citation type="submission" date="2022-12" db="EMBL/GenBank/DDBJ databases">
        <authorList>
            <person name="Alioto T."/>
            <person name="Alioto T."/>
            <person name="Gomez Garrido J."/>
        </authorList>
    </citation>
    <scope>NUCLEOTIDE SEQUENCE</scope>
</reference>
<dbReference type="FunFam" id="3.80.10.10:FF:000238">
    <property type="entry name" value="Leucine rich repeats and guanylate kinase domain containing"/>
    <property type="match status" value="1"/>
</dbReference>
<keyword evidence="13" id="KW-0966">Cell projection</keyword>
<feature type="compositionally biased region" description="Acidic residues" evidence="18">
    <location>
        <begin position="66"/>
        <end position="90"/>
    </location>
</feature>
<dbReference type="Pfam" id="PF13516">
    <property type="entry name" value="LRR_6"/>
    <property type="match status" value="1"/>
</dbReference>
<evidence type="ECO:0000313" key="21">
    <source>
        <dbReference type="Proteomes" id="UP001178461"/>
    </source>
</evidence>
<keyword evidence="7" id="KW-0547">Nucleotide-binding</keyword>
<dbReference type="Gene3D" id="3.80.10.10">
    <property type="entry name" value="Ribonuclease Inhibitor"/>
    <property type="match status" value="2"/>
</dbReference>
<dbReference type="GO" id="GO:0030154">
    <property type="term" value="P:cell differentiation"/>
    <property type="evidence" value="ECO:0007669"/>
    <property type="project" value="UniProtKB-KW"/>
</dbReference>
<dbReference type="InterPro" id="IPR008144">
    <property type="entry name" value="Guanylate_kin-like_dom"/>
</dbReference>
<feature type="region of interest" description="Disordered" evidence="18">
    <location>
        <begin position="661"/>
        <end position="684"/>
    </location>
</feature>
<dbReference type="CDD" id="cd00071">
    <property type="entry name" value="GMPK"/>
    <property type="match status" value="1"/>
</dbReference>
<comment type="subcellular location">
    <subcellularLocation>
        <location evidence="1">Cytoplasm</location>
        <location evidence="1">Cytoskeleton</location>
        <location evidence="1">Cilium basal body</location>
    </subcellularLocation>
    <subcellularLocation>
        <location evidence="2">Cytoplasmic vesicle</location>
        <location evidence="2">Secretory vesicle</location>
        <location evidence="2">Acrosome</location>
    </subcellularLocation>
</comment>
<evidence type="ECO:0000256" key="11">
    <source>
        <dbReference type="ARBA" id="ARBA00022871"/>
    </source>
</evidence>
<keyword evidence="6" id="KW-0677">Repeat</keyword>
<dbReference type="GO" id="GO:0001669">
    <property type="term" value="C:acrosomal vesicle"/>
    <property type="evidence" value="ECO:0007669"/>
    <property type="project" value="UniProtKB-SubCell"/>
</dbReference>
<evidence type="ECO:0000256" key="2">
    <source>
        <dbReference type="ARBA" id="ARBA00004218"/>
    </source>
</evidence>
<dbReference type="AlphaFoldDB" id="A0AA35PF14"/>
<dbReference type="InterPro" id="IPR027417">
    <property type="entry name" value="P-loop_NTPase"/>
</dbReference>
<dbReference type="GO" id="GO:0004385">
    <property type="term" value="F:GMP kinase activity"/>
    <property type="evidence" value="ECO:0007669"/>
    <property type="project" value="TreeGrafter"/>
</dbReference>
<dbReference type="GO" id="GO:0005829">
    <property type="term" value="C:cytosol"/>
    <property type="evidence" value="ECO:0007669"/>
    <property type="project" value="TreeGrafter"/>
</dbReference>
<dbReference type="SUPFAM" id="SSF52540">
    <property type="entry name" value="P-loop containing nucleoside triphosphate hydrolases"/>
    <property type="match status" value="1"/>
</dbReference>
<dbReference type="Pfam" id="PF14580">
    <property type="entry name" value="LRR_9"/>
    <property type="match status" value="1"/>
</dbReference>
<evidence type="ECO:0000256" key="16">
    <source>
        <dbReference type="ARBA" id="ARBA00062266"/>
    </source>
</evidence>
<comment type="subunit">
    <text evidence="16">Interacts (via guanylate kinase-like domain) with RIMBP3 (via coiled-coil region). Interacts (via guanylate kinase-like domain) with HOOK2. Interacts (via LRRCT domain) with KLC3. Interacts with HOOK1 and HOOK3.</text>
</comment>
<dbReference type="Pfam" id="PF12799">
    <property type="entry name" value="LRR_4"/>
    <property type="match status" value="1"/>
</dbReference>
<feature type="compositionally biased region" description="Low complexity" evidence="18">
    <location>
        <begin position="838"/>
        <end position="849"/>
    </location>
</feature>
<name>A0AA35PF14_9SAUR</name>
<dbReference type="FunFam" id="3.40.50.300:FF:000828">
    <property type="entry name" value="leucine-rich repeat and guanylate kinase domain-containing protein-like"/>
    <property type="match status" value="1"/>
</dbReference>
<evidence type="ECO:0000313" key="20">
    <source>
        <dbReference type="EMBL" id="CAI5786551.1"/>
    </source>
</evidence>
<dbReference type="PROSITE" id="PS50052">
    <property type="entry name" value="GUANYLATE_KINASE_2"/>
    <property type="match status" value="1"/>
</dbReference>
<keyword evidence="4" id="KW-0433">Leucine-rich repeat</keyword>
<dbReference type="Gene3D" id="3.40.50.300">
    <property type="entry name" value="P-loop containing nucleotide triphosphate hydrolases"/>
    <property type="match status" value="1"/>
</dbReference>
<keyword evidence="5" id="KW-0808">Transferase</keyword>
<evidence type="ECO:0000256" key="14">
    <source>
        <dbReference type="ARBA" id="ARBA00023329"/>
    </source>
</evidence>
<dbReference type="GO" id="GO:0005524">
    <property type="term" value="F:ATP binding"/>
    <property type="evidence" value="ECO:0007669"/>
    <property type="project" value="UniProtKB-KW"/>
</dbReference>
<evidence type="ECO:0000256" key="17">
    <source>
        <dbReference type="ARBA" id="ARBA00071205"/>
    </source>
</evidence>
<proteinExistence type="predicted"/>
<evidence type="ECO:0000259" key="19">
    <source>
        <dbReference type="PROSITE" id="PS50052"/>
    </source>
</evidence>
<dbReference type="SUPFAM" id="SSF52058">
    <property type="entry name" value="L domain-like"/>
    <property type="match status" value="1"/>
</dbReference>
<evidence type="ECO:0000256" key="12">
    <source>
        <dbReference type="ARBA" id="ARBA00023212"/>
    </source>
</evidence>
<feature type="compositionally biased region" description="Polar residues" evidence="18">
    <location>
        <begin position="671"/>
        <end position="684"/>
    </location>
</feature>
<evidence type="ECO:0000256" key="15">
    <source>
        <dbReference type="ARBA" id="ARBA00054148"/>
    </source>
</evidence>
<keyword evidence="12" id="KW-0206">Cytoskeleton</keyword>
<dbReference type="PANTHER" id="PTHR23117">
    <property type="entry name" value="GUANYLATE KINASE-RELATED"/>
    <property type="match status" value="1"/>
</dbReference>
<evidence type="ECO:0000256" key="6">
    <source>
        <dbReference type="ARBA" id="ARBA00022737"/>
    </source>
</evidence>
<keyword evidence="3" id="KW-0963">Cytoplasm</keyword>
<keyword evidence="9" id="KW-0221">Differentiation</keyword>
<evidence type="ECO:0000256" key="1">
    <source>
        <dbReference type="ARBA" id="ARBA00004120"/>
    </source>
</evidence>
<evidence type="ECO:0000256" key="9">
    <source>
        <dbReference type="ARBA" id="ARBA00022782"/>
    </source>
</evidence>
<feature type="domain" description="Guanylate kinase-like" evidence="19">
    <location>
        <begin position="405"/>
        <end position="588"/>
    </location>
</feature>
<gene>
    <name evidence="20" type="ORF">PODLI_1B028935</name>
</gene>
<evidence type="ECO:0000256" key="13">
    <source>
        <dbReference type="ARBA" id="ARBA00023273"/>
    </source>
</evidence>
<accession>A0AA35PF14</accession>
<protein>
    <recommendedName>
        <fullName evidence="17">Leucine-rich repeat and guanylate kinase domain-containing protein</fullName>
    </recommendedName>
</protein>
<evidence type="ECO:0000256" key="8">
    <source>
        <dbReference type="ARBA" id="ARBA00022777"/>
    </source>
</evidence>
<sequence>MHSRSAFYGRSAIRSAHSGDDARSGGLRSWATSPSVTFSLLLSRFDERFPRGIATEGLEGNATFNQEDEEELAVEEEESTESEPEPEPMEEEFDGVLTEEMTAEALQKLGRSAPGTEHVYLDLSLLDRKLSDISILCRYVHLEKLDLSYNKIDDISCVSYMPYLLDLNVSHNELTTYFDFKPPKNLQVADFSHNKIQAMQDLSAYQSLKKLILDDNEIEEIQGLENCQCLTYLSLADNKITAINGLKNLPIKTLCLKSNQIAKAVGLEELKVLQKLDLSDNQISSLEGLEEHNLLEEINLENNQVAELGELEYFESLPLLRVLNLINNPVQQHKDYWLLVIFMLLRLTELDHKKITVQEKVAAVNKYDPPPEVVAAQDHMTQIMYSMIQPQRIFDSTLPSLDAPYPMLVLTGPLACWKRELCHRLCRKFNNYFRYSPCHTTRTAYFGEENRLDYYFVSQEEFDKMVTMGKFIATFKYSGFYYGMGRDTIESIAREGLATCIHMEIEGVRSLKNSYFQPRYILLIPVNKERYGGQLRRMGLFSRAEIEEAVRRVGMYIQLNQDFPGFFDAVINVDDFDEAFTNLSKLIEEFLGIKQPSETEVRGSASDTNLLSVPNGMSTVPLKTASVKGTDGVAPSPTPTEFLDSSAKNYSAVISARLSAEKTPVEEASLQRRQQTAKQGLTGKAVSSYSQLFQSYFDGTSAAVGLSHARFLEPPSQVSRLSPRKDSSPDRGVPPASPDRSPREAHGTPRYSLSLSPGALSSRSTASQLPPAAPVPSAEEDEVTLSPESKEKKAPKPKPPSPAVRQLVDRPGSNTKPVLPPIPSGRKRNKPAAAEGQPSSLLSNPKPSS</sequence>
<keyword evidence="10" id="KW-0067">ATP-binding</keyword>
<dbReference type="EMBL" id="OX395135">
    <property type="protein sequence ID" value="CAI5786551.1"/>
    <property type="molecule type" value="Genomic_DNA"/>
</dbReference>
<dbReference type="Pfam" id="PF00625">
    <property type="entry name" value="Guanylate_kin"/>
    <property type="match status" value="1"/>
</dbReference>
<dbReference type="PROSITE" id="PS51450">
    <property type="entry name" value="LRR"/>
    <property type="match status" value="4"/>
</dbReference>
<feature type="region of interest" description="Disordered" evidence="18">
    <location>
        <begin position="715"/>
        <end position="849"/>
    </location>
</feature>
<dbReference type="InterPro" id="IPR001611">
    <property type="entry name" value="Leu-rich_rpt"/>
</dbReference>
<evidence type="ECO:0000256" key="18">
    <source>
        <dbReference type="SAM" id="MobiDB-lite"/>
    </source>
</evidence>
<keyword evidence="8 20" id="KW-0418">Kinase</keyword>
<dbReference type="Proteomes" id="UP001178461">
    <property type="component" value="Chromosome 10"/>
</dbReference>
<dbReference type="SMART" id="SM00072">
    <property type="entry name" value="GuKc"/>
    <property type="match status" value="1"/>
</dbReference>
<evidence type="ECO:0000256" key="5">
    <source>
        <dbReference type="ARBA" id="ARBA00022679"/>
    </source>
</evidence>
<feature type="region of interest" description="Disordered" evidence="18">
    <location>
        <begin position="56"/>
        <end position="90"/>
    </location>
</feature>
<feature type="compositionally biased region" description="Polar residues" evidence="18">
    <location>
        <begin position="751"/>
        <end position="768"/>
    </location>
</feature>
<comment type="function">
    <text evidence="15">Involved in multiple aspects of sperm assembly including acrosome attachment, shaping of the sperm head and in the early aspects of axoneme development. Not essential for primary cilium biogenesis.</text>
</comment>
<dbReference type="GO" id="GO:0007283">
    <property type="term" value="P:spermatogenesis"/>
    <property type="evidence" value="ECO:0007669"/>
    <property type="project" value="UniProtKB-KW"/>
</dbReference>
<evidence type="ECO:0000256" key="7">
    <source>
        <dbReference type="ARBA" id="ARBA00022741"/>
    </source>
</evidence>
<keyword evidence="21" id="KW-1185">Reference proteome</keyword>
<keyword evidence="14" id="KW-0968">Cytoplasmic vesicle</keyword>
<dbReference type="InterPro" id="IPR032675">
    <property type="entry name" value="LRR_dom_sf"/>
</dbReference>
<dbReference type="SMART" id="SM00365">
    <property type="entry name" value="LRR_SD22"/>
    <property type="match status" value="6"/>
</dbReference>
<dbReference type="PANTHER" id="PTHR23117:SF18">
    <property type="entry name" value="LEUCINE-RICH REPEAT AND GUANYLATE KINASE DOMAIN-CONTAINING PROTEIN"/>
    <property type="match status" value="1"/>
</dbReference>
<evidence type="ECO:0000256" key="4">
    <source>
        <dbReference type="ARBA" id="ARBA00022614"/>
    </source>
</evidence>
<dbReference type="InterPro" id="IPR025875">
    <property type="entry name" value="Leu-rich_rpt_4"/>
</dbReference>
<dbReference type="FunFam" id="3.80.10.10:FF:000191">
    <property type="entry name" value="Leucine rich repeats and guanylate kinase domain containing"/>
    <property type="match status" value="1"/>
</dbReference>
<dbReference type="InterPro" id="IPR008145">
    <property type="entry name" value="GK/Ca_channel_bsu"/>
</dbReference>
<organism evidence="20 21">
    <name type="scientific">Podarcis lilfordi</name>
    <name type="common">Lilford's wall lizard</name>
    <dbReference type="NCBI Taxonomy" id="74358"/>
    <lineage>
        <taxon>Eukaryota</taxon>
        <taxon>Metazoa</taxon>
        <taxon>Chordata</taxon>
        <taxon>Craniata</taxon>
        <taxon>Vertebrata</taxon>
        <taxon>Euteleostomi</taxon>
        <taxon>Lepidosauria</taxon>
        <taxon>Squamata</taxon>
        <taxon>Bifurcata</taxon>
        <taxon>Unidentata</taxon>
        <taxon>Episquamata</taxon>
        <taxon>Laterata</taxon>
        <taxon>Lacertibaenia</taxon>
        <taxon>Lacertidae</taxon>
        <taxon>Podarcis</taxon>
    </lineage>
</organism>
<keyword evidence="11" id="KW-0744">Spermatogenesis</keyword>
<evidence type="ECO:0000256" key="3">
    <source>
        <dbReference type="ARBA" id="ARBA00022490"/>
    </source>
</evidence>